<evidence type="ECO:0000313" key="2">
    <source>
        <dbReference type="Proteomes" id="UP000734823"/>
    </source>
</evidence>
<keyword evidence="2" id="KW-1185">Reference proteome</keyword>
<sequence>MSGFDPFDTAALRAAVLSAWTASPTRFREDANAEEDLYLGGYRDRLLVELAQNAADAAEGSGILRVSLVDNELRAANTGRPLDAAGVAALASLRASAKAGGVGQFGVGFAAVLAVTDAPRVVSAGGGVAFSADDTRGAVAEIPALAARVAERAGRVPVLRLVWPVDETPPSGFATEVRLPLRADVDGAALLAGFAEQAVDLLLALPGLHRIEIDDAVWERAEEPIPAAEATVARAEKPVPETTELAAWELAPTPEDHPEAIRQPGEGARVEIRGPEGVSAWLVYRVEGTLGQDIADTLGVEARPHWTACWAVPVGNEGIPRPQTVDVLHAPTPTDDRLSLPARLVATLPIEPTRRRVRPGPAADAVLAEAAKAYPELVRLVADEHRTSLVPRAGFPLSEVDDRLREMLLAELRQAEWLPAKGKYRSPARSKVLDVEAEGLAELISDILPDLLDGPLSAQRHAASLAALDVPRIWLAEMVEAITGITRPPTWWRELYTALAPIVDTDPGARAELGGLPVPLADGRTLPGPRGTVLLDGAADLLDLLAHTEVGALRVVHADAAHPVLEKLGAHVGVPVDVLDGLQEAVESSLDDAESGVDTSGLVSVVLRLVRDSGVRAGDKPWLGALALPDSVGDWRRADELALPGSPLLDVLDEDSPVGVLSADLAARWPESVLIALGVLDAFALVVDENPTGPDHDLADEAQWWDASPEPPSRVIAVRDLDLVTEDAWPRALALLAGEPDTWRALHEAGGYTGWWISRHAVIGGAAPGEWRMPEARELAGLYDEVPDIGVDPRVLAAIGVRTELTIGSPEDAEELLGRLGDLDRVVNPGTVLRAHAALAEAVVDEVIEPADVRPPAGVRTLAGTVKDECSVLDAPWLLAVVGEDAVISAGPDFALAEALADLLDLPLASEEIGGEPAPAGEFVPWADLGAVAAACDLLGVDVPEGGAMVHDKLVIQCADGDHPAPWWVHDGVAHCEDTPQALARALAWTTDRWLDRHTLAELIEDPANHLI</sequence>
<gene>
    <name evidence="1" type="ORF">GPZ80_08535</name>
</gene>
<dbReference type="RefSeq" id="WP_187219687.1">
    <property type="nucleotide sequence ID" value="NZ_JABVED010000003.1"/>
</dbReference>
<accession>A0ABR7L4E8</accession>
<dbReference type="EMBL" id="JABVED010000003">
    <property type="protein sequence ID" value="MBC6447217.1"/>
    <property type="molecule type" value="Genomic_DNA"/>
</dbReference>
<evidence type="ECO:0008006" key="3">
    <source>
        <dbReference type="Google" id="ProtNLM"/>
    </source>
</evidence>
<evidence type="ECO:0000313" key="1">
    <source>
        <dbReference type="EMBL" id="MBC6447217.1"/>
    </source>
</evidence>
<reference evidence="1 2" key="1">
    <citation type="submission" date="2020-06" db="EMBL/GenBank/DDBJ databases">
        <title>Actinokineospora xiongansis sp. nov., isolated from soil of Baiyangdian.</title>
        <authorList>
            <person name="Zhang X."/>
        </authorList>
    </citation>
    <scope>NUCLEOTIDE SEQUENCE [LARGE SCALE GENOMIC DNA]</scope>
    <source>
        <strain evidence="1 2">HBU206404</strain>
    </source>
</reference>
<dbReference type="SUPFAM" id="SSF55874">
    <property type="entry name" value="ATPase domain of HSP90 chaperone/DNA topoisomerase II/histidine kinase"/>
    <property type="match status" value="1"/>
</dbReference>
<dbReference type="InterPro" id="IPR036890">
    <property type="entry name" value="HATPase_C_sf"/>
</dbReference>
<comment type="caution">
    <text evidence="1">The sequence shown here is derived from an EMBL/GenBank/DDBJ whole genome shotgun (WGS) entry which is preliminary data.</text>
</comment>
<proteinExistence type="predicted"/>
<protein>
    <recommendedName>
        <fullName evidence="3">Molecular chaperone Hsp90</fullName>
    </recommendedName>
</protein>
<dbReference type="NCBIfam" id="NF047352">
    <property type="entry name" value="P_loop_sacsin"/>
    <property type="match status" value="1"/>
</dbReference>
<dbReference type="Proteomes" id="UP000734823">
    <property type="component" value="Unassembled WGS sequence"/>
</dbReference>
<organism evidence="1 2">
    <name type="scientific">Actinokineospora xionganensis</name>
    <dbReference type="NCBI Taxonomy" id="2684470"/>
    <lineage>
        <taxon>Bacteria</taxon>
        <taxon>Bacillati</taxon>
        <taxon>Actinomycetota</taxon>
        <taxon>Actinomycetes</taxon>
        <taxon>Pseudonocardiales</taxon>
        <taxon>Pseudonocardiaceae</taxon>
        <taxon>Actinokineospora</taxon>
    </lineage>
</organism>
<name>A0ABR7L4E8_9PSEU</name>